<dbReference type="AlphaFoldDB" id="A0A0E9R6W0"/>
<proteinExistence type="predicted"/>
<name>A0A0E9R6W0_ANGAN</name>
<sequence>MARDLCSDTSLLKNKLCPLVRMYNTLCGKISFEGRLVAQKWAPVLGNPLQFWVMATKRL</sequence>
<evidence type="ECO:0000313" key="1">
    <source>
        <dbReference type="EMBL" id="JAH24507.1"/>
    </source>
</evidence>
<accession>A0A0E9R6W0</accession>
<organism evidence="1">
    <name type="scientific">Anguilla anguilla</name>
    <name type="common">European freshwater eel</name>
    <name type="synonym">Muraena anguilla</name>
    <dbReference type="NCBI Taxonomy" id="7936"/>
    <lineage>
        <taxon>Eukaryota</taxon>
        <taxon>Metazoa</taxon>
        <taxon>Chordata</taxon>
        <taxon>Craniata</taxon>
        <taxon>Vertebrata</taxon>
        <taxon>Euteleostomi</taxon>
        <taxon>Actinopterygii</taxon>
        <taxon>Neopterygii</taxon>
        <taxon>Teleostei</taxon>
        <taxon>Anguilliformes</taxon>
        <taxon>Anguillidae</taxon>
        <taxon>Anguilla</taxon>
    </lineage>
</organism>
<dbReference type="EMBL" id="GBXM01084070">
    <property type="protein sequence ID" value="JAH24507.1"/>
    <property type="molecule type" value="Transcribed_RNA"/>
</dbReference>
<reference evidence="1" key="2">
    <citation type="journal article" date="2015" name="Fish Shellfish Immunol.">
        <title>Early steps in the European eel (Anguilla anguilla)-Vibrio vulnificus interaction in the gills: Role of the RtxA13 toxin.</title>
        <authorList>
            <person name="Callol A."/>
            <person name="Pajuelo D."/>
            <person name="Ebbesson L."/>
            <person name="Teles M."/>
            <person name="MacKenzie S."/>
            <person name="Amaro C."/>
        </authorList>
    </citation>
    <scope>NUCLEOTIDE SEQUENCE</scope>
</reference>
<reference evidence="1" key="1">
    <citation type="submission" date="2014-11" db="EMBL/GenBank/DDBJ databases">
        <authorList>
            <person name="Amaro Gonzalez C."/>
        </authorList>
    </citation>
    <scope>NUCLEOTIDE SEQUENCE</scope>
</reference>
<protein>
    <submittedName>
        <fullName evidence="1">Uncharacterized protein</fullName>
    </submittedName>
</protein>